<accession>A0A6J7XCC0</accession>
<feature type="compositionally biased region" description="Basic and acidic residues" evidence="4">
    <location>
        <begin position="174"/>
        <end position="190"/>
    </location>
</feature>
<dbReference type="InterPro" id="IPR035901">
    <property type="entry name" value="GIY-YIG_endonuc_sf"/>
</dbReference>
<reference evidence="6" key="1">
    <citation type="submission" date="2020-05" db="EMBL/GenBank/DDBJ databases">
        <authorList>
            <person name="Chiriac C."/>
            <person name="Salcher M."/>
            <person name="Ghai R."/>
            <person name="Kavagutti S V."/>
        </authorList>
    </citation>
    <scope>NUCLEOTIDE SEQUENCE</scope>
</reference>
<dbReference type="SMART" id="SM00496">
    <property type="entry name" value="IENR2"/>
    <property type="match status" value="2"/>
</dbReference>
<evidence type="ECO:0000256" key="3">
    <source>
        <dbReference type="ARBA" id="ARBA00022842"/>
    </source>
</evidence>
<protein>
    <submittedName>
        <fullName evidence="6">GrpIintron_endo, group I intron endonuclease</fullName>
    </submittedName>
</protein>
<dbReference type="Pfam" id="PF07460">
    <property type="entry name" value="NUMOD3"/>
    <property type="match status" value="2"/>
</dbReference>
<gene>
    <name evidence="6" type="ORF">UFOVP749_19</name>
</gene>
<dbReference type="InterPro" id="IPR003611">
    <property type="entry name" value="NUMOD3"/>
</dbReference>
<evidence type="ECO:0000256" key="4">
    <source>
        <dbReference type="SAM" id="MobiDB-lite"/>
    </source>
</evidence>
<keyword evidence="6" id="KW-0255">Endonuclease</keyword>
<dbReference type="EMBL" id="LR798344">
    <property type="protein sequence ID" value="CAB5225422.1"/>
    <property type="molecule type" value="Genomic_DNA"/>
</dbReference>
<comment type="cofactor">
    <cofactor evidence="1">
        <name>Mg(2+)</name>
        <dbReference type="ChEBI" id="CHEBI:18420"/>
    </cofactor>
</comment>
<evidence type="ECO:0000256" key="1">
    <source>
        <dbReference type="ARBA" id="ARBA00001946"/>
    </source>
</evidence>
<evidence type="ECO:0000259" key="5">
    <source>
        <dbReference type="PROSITE" id="PS50164"/>
    </source>
</evidence>
<dbReference type="SUPFAM" id="SSF82771">
    <property type="entry name" value="GIY-YIG endonuclease"/>
    <property type="match status" value="1"/>
</dbReference>
<name>A0A6J7XCC0_9CAUD</name>
<evidence type="ECO:0000256" key="2">
    <source>
        <dbReference type="ARBA" id="ARBA00010045"/>
    </source>
</evidence>
<dbReference type="Gene3D" id="3.40.1440.10">
    <property type="entry name" value="GIY-YIG endonuclease"/>
    <property type="match status" value="1"/>
</dbReference>
<dbReference type="CDD" id="cd10443">
    <property type="entry name" value="GIY-YIG_HE_Tlr8p_PBC-V_like"/>
    <property type="match status" value="1"/>
</dbReference>
<dbReference type="InterPro" id="IPR000305">
    <property type="entry name" value="GIY-YIG_endonuc"/>
</dbReference>
<dbReference type="GO" id="GO:0004519">
    <property type="term" value="F:endonuclease activity"/>
    <property type="evidence" value="ECO:0007669"/>
    <property type="project" value="UniProtKB-KW"/>
</dbReference>
<organism evidence="6">
    <name type="scientific">uncultured Caudovirales phage</name>
    <dbReference type="NCBI Taxonomy" id="2100421"/>
    <lineage>
        <taxon>Viruses</taxon>
        <taxon>Duplodnaviria</taxon>
        <taxon>Heunggongvirae</taxon>
        <taxon>Uroviricota</taxon>
        <taxon>Caudoviricetes</taxon>
        <taxon>Peduoviridae</taxon>
        <taxon>Maltschvirus</taxon>
        <taxon>Maltschvirus maltsch</taxon>
    </lineage>
</organism>
<proteinExistence type="predicted"/>
<keyword evidence="3" id="KW-0460">Magnesium</keyword>
<dbReference type="GO" id="GO:0003677">
    <property type="term" value="F:DNA binding"/>
    <property type="evidence" value="ECO:0007669"/>
    <property type="project" value="InterPro"/>
</dbReference>
<dbReference type="PROSITE" id="PS50164">
    <property type="entry name" value="GIY_YIG"/>
    <property type="match status" value="1"/>
</dbReference>
<keyword evidence="6" id="KW-0378">Hydrolase</keyword>
<feature type="region of interest" description="Disordered" evidence="4">
    <location>
        <begin position="167"/>
        <end position="225"/>
    </location>
</feature>
<feature type="domain" description="GIY-YIG" evidence="5">
    <location>
        <begin position="1"/>
        <end position="87"/>
    </location>
</feature>
<sequence>MYYLYQLTFLSGKIYIGQTVRSMNVRMAQHRTAAKRGSNLPVHNAWRKYGEPSVSILLECDCIDQLHRAEIDAIRDLQSRIPNGYNIGFGGETAPSKSPEVAAKISAKGKGRKIQDTSAISEGVRLNWQNPEYRQKVSDGLKASWGDERRQETSIKFKKMWARRHSDGWTMPDSTKEKLSRKPISDETKAKMSASAKARKDRKHSPETRAKIAAATKKAWQDEDITERRVSAIRQAKAKKGVS</sequence>
<comment type="similarity">
    <text evidence="2">To endonucleases of group I introns of fungi and phage.</text>
</comment>
<dbReference type="SMART" id="SM00465">
    <property type="entry name" value="GIYc"/>
    <property type="match status" value="1"/>
</dbReference>
<evidence type="ECO:0000313" key="6">
    <source>
        <dbReference type="EMBL" id="CAB5225422.1"/>
    </source>
</evidence>
<keyword evidence="6" id="KW-0540">Nuclease</keyword>